<dbReference type="EMBL" id="CAKXAJ010026420">
    <property type="protein sequence ID" value="CAH2268194.1"/>
    <property type="molecule type" value="Genomic_DNA"/>
</dbReference>
<evidence type="ECO:0000313" key="3">
    <source>
        <dbReference type="Proteomes" id="UP000838756"/>
    </source>
</evidence>
<evidence type="ECO:0000313" key="2">
    <source>
        <dbReference type="EMBL" id="CAH2268194.1"/>
    </source>
</evidence>
<protein>
    <submittedName>
        <fullName evidence="2">Jg8200 protein</fullName>
    </submittedName>
</protein>
<reference evidence="2" key="1">
    <citation type="submission" date="2022-03" db="EMBL/GenBank/DDBJ databases">
        <authorList>
            <person name="Lindestad O."/>
        </authorList>
    </citation>
    <scope>NUCLEOTIDE SEQUENCE</scope>
</reference>
<comment type="caution">
    <text evidence="2">The sequence shown here is derived from an EMBL/GenBank/DDBJ whole genome shotgun (WGS) entry which is preliminary data.</text>
</comment>
<dbReference type="Proteomes" id="UP000838756">
    <property type="component" value="Unassembled WGS sequence"/>
</dbReference>
<feature type="region of interest" description="Disordered" evidence="1">
    <location>
        <begin position="18"/>
        <end position="43"/>
    </location>
</feature>
<proteinExistence type="predicted"/>
<accession>A0A8S4SLN3</accession>
<evidence type="ECO:0000256" key="1">
    <source>
        <dbReference type="SAM" id="MobiDB-lite"/>
    </source>
</evidence>
<sequence>MVFQGLTALTLYRGGVGPVGGGQRKGCRPREGGGGNSDAPRSRRIFTTSQNRASSTYSYNKADAHGRIEICKRIARKEATRKYPEILDQVKKALDCPIYRAYHTAENTKRWINSSFLSY</sequence>
<name>A0A8S4SLN3_9NEOP</name>
<organism evidence="2 3">
    <name type="scientific">Pararge aegeria aegeria</name>
    <dbReference type="NCBI Taxonomy" id="348720"/>
    <lineage>
        <taxon>Eukaryota</taxon>
        <taxon>Metazoa</taxon>
        <taxon>Ecdysozoa</taxon>
        <taxon>Arthropoda</taxon>
        <taxon>Hexapoda</taxon>
        <taxon>Insecta</taxon>
        <taxon>Pterygota</taxon>
        <taxon>Neoptera</taxon>
        <taxon>Endopterygota</taxon>
        <taxon>Lepidoptera</taxon>
        <taxon>Glossata</taxon>
        <taxon>Ditrysia</taxon>
        <taxon>Papilionoidea</taxon>
        <taxon>Nymphalidae</taxon>
        <taxon>Satyrinae</taxon>
        <taxon>Satyrini</taxon>
        <taxon>Parargina</taxon>
        <taxon>Pararge</taxon>
    </lineage>
</organism>
<dbReference type="AlphaFoldDB" id="A0A8S4SLN3"/>
<keyword evidence="3" id="KW-1185">Reference proteome</keyword>
<gene>
    <name evidence="2" type="primary">jg8200</name>
    <name evidence="2" type="ORF">PAEG_LOCUS26588</name>
</gene>